<name>A0AAW1L708_POPJA</name>
<feature type="region of interest" description="Disordered" evidence="1">
    <location>
        <begin position="125"/>
        <end position="182"/>
    </location>
</feature>
<dbReference type="AlphaFoldDB" id="A0AAW1L708"/>
<protein>
    <submittedName>
        <fullName evidence="2">Uncharacterized protein</fullName>
    </submittedName>
</protein>
<evidence type="ECO:0000256" key="1">
    <source>
        <dbReference type="SAM" id="MobiDB-lite"/>
    </source>
</evidence>
<feature type="region of interest" description="Disordered" evidence="1">
    <location>
        <begin position="1"/>
        <end position="74"/>
    </location>
</feature>
<dbReference type="EMBL" id="JASPKY010000145">
    <property type="protein sequence ID" value="KAK9730547.1"/>
    <property type="molecule type" value="Genomic_DNA"/>
</dbReference>
<gene>
    <name evidence="2" type="ORF">QE152_g14386</name>
</gene>
<accession>A0AAW1L708</accession>
<comment type="caution">
    <text evidence="2">The sequence shown here is derived from an EMBL/GenBank/DDBJ whole genome shotgun (WGS) entry which is preliminary data.</text>
</comment>
<evidence type="ECO:0000313" key="3">
    <source>
        <dbReference type="Proteomes" id="UP001458880"/>
    </source>
</evidence>
<sequence>MVRDSGEFPPKLPPKGETNHQAPPHLFLPPKKPPLPPVPPLEVLRSRKIVPHPQQKPNPETRTAGIGSPHLQRNRNMYSDLDSKFGNVEARKATAISTPTSPYLGRGGQLTAVPIISPDETDCCNHGITTPPLPPTSSSSGTQQHNRSYSDSGYSREHVLSRMKSAPTESSHFNGSSNNTAVRNGCMSTRENLLAKTDVAMASLLVRLDHIAAQCNAAQVHGGGKMMCEEKFQIAKDELTAQSLQLVHSSKMLVIAMSDPTLPDLPENLAVCLTILRKLTDLCQNLSNHTTSPLQTRNLVLKVHDVTAAFRHLITSNVDRSSQAKIEEHLAKEAESLANVLTTLLRSLRVFSP</sequence>
<keyword evidence="3" id="KW-1185">Reference proteome</keyword>
<organism evidence="2 3">
    <name type="scientific">Popillia japonica</name>
    <name type="common">Japanese beetle</name>
    <dbReference type="NCBI Taxonomy" id="7064"/>
    <lineage>
        <taxon>Eukaryota</taxon>
        <taxon>Metazoa</taxon>
        <taxon>Ecdysozoa</taxon>
        <taxon>Arthropoda</taxon>
        <taxon>Hexapoda</taxon>
        <taxon>Insecta</taxon>
        <taxon>Pterygota</taxon>
        <taxon>Neoptera</taxon>
        <taxon>Endopterygota</taxon>
        <taxon>Coleoptera</taxon>
        <taxon>Polyphaga</taxon>
        <taxon>Scarabaeiformia</taxon>
        <taxon>Scarabaeidae</taxon>
        <taxon>Rutelinae</taxon>
        <taxon>Popillia</taxon>
    </lineage>
</organism>
<feature type="compositionally biased region" description="Polar residues" evidence="1">
    <location>
        <begin position="167"/>
        <end position="182"/>
    </location>
</feature>
<proteinExistence type="predicted"/>
<reference evidence="2 3" key="1">
    <citation type="journal article" date="2024" name="BMC Genomics">
        <title>De novo assembly and annotation of Popillia japonica's genome with initial clues to its potential as an invasive pest.</title>
        <authorList>
            <person name="Cucini C."/>
            <person name="Boschi S."/>
            <person name="Funari R."/>
            <person name="Cardaioli E."/>
            <person name="Iannotti N."/>
            <person name="Marturano G."/>
            <person name="Paoli F."/>
            <person name="Bruttini M."/>
            <person name="Carapelli A."/>
            <person name="Frati F."/>
            <person name="Nardi F."/>
        </authorList>
    </citation>
    <scope>NUCLEOTIDE SEQUENCE [LARGE SCALE GENOMIC DNA]</scope>
    <source>
        <strain evidence="2">DMR45628</strain>
    </source>
</reference>
<evidence type="ECO:0000313" key="2">
    <source>
        <dbReference type="EMBL" id="KAK9730547.1"/>
    </source>
</evidence>
<dbReference type="Proteomes" id="UP001458880">
    <property type="component" value="Unassembled WGS sequence"/>
</dbReference>
<feature type="compositionally biased region" description="Polar residues" evidence="1">
    <location>
        <begin position="143"/>
        <end position="153"/>
    </location>
</feature>
<feature type="compositionally biased region" description="Pro residues" evidence="1">
    <location>
        <begin position="26"/>
        <end position="40"/>
    </location>
</feature>